<comment type="caution">
    <text evidence="1">The sequence shown here is derived from an EMBL/GenBank/DDBJ whole genome shotgun (WGS) entry which is preliminary data.</text>
</comment>
<dbReference type="Proteomes" id="UP000261111">
    <property type="component" value="Unassembled WGS sequence"/>
</dbReference>
<dbReference type="EMBL" id="QVIA01000002">
    <property type="protein sequence ID" value="RGC35057.1"/>
    <property type="molecule type" value="Genomic_DNA"/>
</dbReference>
<sequence>MGDLFIQVPLMHLSFLDRIFVSYIHILLCNRTNLGIFPIHNQLSIRQITADTKRKGPADEKRMRV</sequence>
<accession>A0A3E2X193</accession>
<organism evidence="1 2">
    <name type="scientific">Hungatella hathewayi</name>
    <dbReference type="NCBI Taxonomy" id="154046"/>
    <lineage>
        <taxon>Bacteria</taxon>
        <taxon>Bacillati</taxon>
        <taxon>Bacillota</taxon>
        <taxon>Clostridia</taxon>
        <taxon>Lachnospirales</taxon>
        <taxon>Lachnospiraceae</taxon>
        <taxon>Hungatella</taxon>
    </lineage>
</organism>
<evidence type="ECO:0000313" key="1">
    <source>
        <dbReference type="EMBL" id="RGC35057.1"/>
    </source>
</evidence>
<reference evidence="1 2" key="1">
    <citation type="submission" date="2018-08" db="EMBL/GenBank/DDBJ databases">
        <title>A genome reference for cultivated species of the human gut microbiota.</title>
        <authorList>
            <person name="Zou Y."/>
            <person name="Xue W."/>
            <person name="Luo G."/>
        </authorList>
    </citation>
    <scope>NUCLEOTIDE SEQUENCE [LARGE SCALE GENOMIC DNA]</scope>
    <source>
        <strain evidence="1 2">AF19-21</strain>
    </source>
</reference>
<protein>
    <submittedName>
        <fullName evidence="1">Uncharacterized protein</fullName>
    </submittedName>
</protein>
<evidence type="ECO:0000313" key="2">
    <source>
        <dbReference type="Proteomes" id="UP000261111"/>
    </source>
</evidence>
<dbReference type="AlphaFoldDB" id="A0A3E2X193"/>
<gene>
    <name evidence="1" type="ORF">DWX41_02385</name>
</gene>
<proteinExistence type="predicted"/>
<name>A0A3E2X193_9FIRM</name>